<feature type="domain" description="Glycosyl hydrolase family 95 catalytic" evidence="3">
    <location>
        <begin position="564"/>
        <end position="809"/>
    </location>
</feature>
<dbReference type="Pfam" id="PF18961">
    <property type="entry name" value="DUF5703_N"/>
    <property type="match status" value="1"/>
</dbReference>
<dbReference type="GO" id="GO:0004560">
    <property type="term" value="F:alpha-L-fucosidase activity"/>
    <property type="evidence" value="ECO:0007669"/>
    <property type="project" value="TreeGrafter"/>
</dbReference>
<dbReference type="SUPFAM" id="SSF49899">
    <property type="entry name" value="Concanavalin A-like lectins/glucanases"/>
    <property type="match status" value="1"/>
</dbReference>
<dbReference type="InterPro" id="IPR013320">
    <property type="entry name" value="ConA-like_dom_sf"/>
</dbReference>
<dbReference type="PANTHER" id="PTHR31084">
    <property type="entry name" value="ALPHA-L-FUCOSIDASE 2"/>
    <property type="match status" value="1"/>
</dbReference>
<sequence>MTKKLFSLLPCLPLILGGTLSAAPDQNTPNYDVVWDSPSANASGSMPIGNGDIGANVWVEPNGDLLLYISKSDAWGDNGRLLKVGKIRVTCDPAIFKPGDTFNQRLDLQQGCITITSNRPEQQTKLSVWIDANNPNIQIEQNSSQPLKMTAKLELWRTEKKAYPLGQVSDLQEKRSQKNKLAKEVIIEPDTIVPGLTNQVAWYHHNLKSDGFEMSNRLQGLSEYLKEDPILHRTFGGLITSPDGKRVNDTTLVIPPKTNSQLSVTLLTQQPSTPKQWLGKIQGMAQDIQKLTLDQRKKDHLTWWSSFWSRSWIHLATADTSPKRLSPVNQHPVKLGADQAGHNRFDGKVGRVSLIPHALPEDQIRQLAAAKQHTQRAQAKALVSVTNPPLGGTLEGISNKELTGSFTLETWIQAGAGTGRIIDNITPGGSDGFLLDTYPGKSLRLINGNSILKQKDCLTPGTWHHIAVRFDEKNAEIALYLDGKQVDQATLEQTNDARLVSQSYALQRFIDACAGRGKHPIKFNGSLFTVPFKGDPDYRRWGPGFWWQNTRLPYLSMYASGDFDLLQPLFKMYAEDCFQLNKFRTQKYLGHGGAFFSECTYFWGATFTQTYGWQPFEERKDKLQESGWHKWEWVAGPELVFMMLDYFDHTQDDEFLKQKILPLAYEVVQFFDQHYETNKQGELVMHPSMACETWWDCTNPMPEVAGLHAITQRLLSLPTNTLNNEHRAFYRKFQSKLAPLPIRQIGEKSALAPATRFASKRNVENPELYAVFPFRLCSFEKGNAALGLNALQHRWDKGTSGWRQDNLFMTYLGLREESRDYLVKRCKNYDKSCRFPAFWGPNYDWTPDQDHGGVMMKAVQSMIMQPDPYSRKIFLNPALPADWNCTFKLHAPYNTIIEGSIHKGKMKHLKVTPESRRKDILFVDA</sequence>
<dbReference type="AlphaFoldDB" id="A0A851GNU0"/>
<reference evidence="4 5" key="1">
    <citation type="submission" date="2020-07" db="EMBL/GenBank/DDBJ databases">
        <title>Roseicoccus Jingziensis gen. nov., sp. nov., isolated from coastal seawater.</title>
        <authorList>
            <person name="Feng X."/>
        </authorList>
    </citation>
    <scope>NUCLEOTIDE SEQUENCE [LARGE SCALE GENOMIC DNA]</scope>
    <source>
        <strain evidence="4 5">N1E253</strain>
    </source>
</reference>
<dbReference type="EMBL" id="JACBAZ010000006">
    <property type="protein sequence ID" value="NWK56795.1"/>
    <property type="molecule type" value="Genomic_DNA"/>
</dbReference>
<dbReference type="Gene3D" id="2.70.98.50">
    <property type="entry name" value="putative glycoside hydrolase family protein from bacillus halodurans"/>
    <property type="match status" value="1"/>
</dbReference>
<dbReference type="InterPro" id="IPR008928">
    <property type="entry name" value="6-hairpin_glycosidase_sf"/>
</dbReference>
<dbReference type="InterPro" id="IPR054363">
    <property type="entry name" value="GH95_cat"/>
</dbReference>
<dbReference type="Pfam" id="PF13385">
    <property type="entry name" value="Laminin_G_3"/>
    <property type="match status" value="1"/>
</dbReference>
<dbReference type="Proteomes" id="UP000557872">
    <property type="component" value="Unassembled WGS sequence"/>
</dbReference>
<keyword evidence="5" id="KW-1185">Reference proteome</keyword>
<dbReference type="InterPro" id="IPR012341">
    <property type="entry name" value="6hp_glycosidase-like_sf"/>
</dbReference>
<organism evidence="4 5">
    <name type="scientific">Oceaniferula marina</name>
    <dbReference type="NCBI Taxonomy" id="2748318"/>
    <lineage>
        <taxon>Bacteria</taxon>
        <taxon>Pseudomonadati</taxon>
        <taxon>Verrucomicrobiota</taxon>
        <taxon>Verrucomicrobiia</taxon>
        <taxon>Verrucomicrobiales</taxon>
        <taxon>Verrucomicrobiaceae</taxon>
        <taxon>Oceaniferula</taxon>
    </lineage>
</organism>
<feature type="domain" description="DUF5703" evidence="2">
    <location>
        <begin position="34"/>
        <end position="313"/>
    </location>
</feature>
<evidence type="ECO:0000313" key="4">
    <source>
        <dbReference type="EMBL" id="NWK56795.1"/>
    </source>
</evidence>
<gene>
    <name evidence="4" type="ORF">HW115_14325</name>
</gene>
<evidence type="ECO:0000259" key="3">
    <source>
        <dbReference type="Pfam" id="PF22124"/>
    </source>
</evidence>
<accession>A0A851GNU0</accession>
<dbReference type="GO" id="GO:0005975">
    <property type="term" value="P:carbohydrate metabolic process"/>
    <property type="evidence" value="ECO:0007669"/>
    <property type="project" value="InterPro"/>
</dbReference>
<feature type="chain" id="PRO_5032948826" description="DUF5703 domain-containing protein" evidence="1">
    <location>
        <begin position="23"/>
        <end position="925"/>
    </location>
</feature>
<dbReference type="RefSeq" id="WP_178933594.1">
    <property type="nucleotide sequence ID" value="NZ_JACBAZ010000006.1"/>
</dbReference>
<evidence type="ECO:0000256" key="1">
    <source>
        <dbReference type="SAM" id="SignalP"/>
    </source>
</evidence>
<dbReference type="InterPro" id="IPR043757">
    <property type="entry name" value="DUF5703_N"/>
</dbReference>
<keyword evidence="1" id="KW-0732">Signal</keyword>
<evidence type="ECO:0000313" key="5">
    <source>
        <dbReference type="Proteomes" id="UP000557872"/>
    </source>
</evidence>
<protein>
    <recommendedName>
        <fullName evidence="6">DUF5703 domain-containing protein</fullName>
    </recommendedName>
</protein>
<dbReference type="PANTHER" id="PTHR31084:SF0">
    <property type="entry name" value="ALPHA-L-FUCOSIDASE 2"/>
    <property type="match status" value="1"/>
</dbReference>
<evidence type="ECO:0008006" key="6">
    <source>
        <dbReference type="Google" id="ProtNLM"/>
    </source>
</evidence>
<dbReference type="Gene3D" id="1.50.10.10">
    <property type="match status" value="1"/>
</dbReference>
<feature type="signal peptide" evidence="1">
    <location>
        <begin position="1"/>
        <end position="22"/>
    </location>
</feature>
<dbReference type="Pfam" id="PF22124">
    <property type="entry name" value="Glyco_hydro_95_cat"/>
    <property type="match status" value="1"/>
</dbReference>
<dbReference type="SUPFAM" id="SSF48208">
    <property type="entry name" value="Six-hairpin glycosidases"/>
    <property type="match status" value="1"/>
</dbReference>
<comment type="caution">
    <text evidence="4">The sequence shown here is derived from an EMBL/GenBank/DDBJ whole genome shotgun (WGS) entry which is preliminary data.</text>
</comment>
<name>A0A851GNU0_9BACT</name>
<evidence type="ECO:0000259" key="2">
    <source>
        <dbReference type="Pfam" id="PF18961"/>
    </source>
</evidence>
<proteinExistence type="predicted"/>